<dbReference type="AlphaFoldDB" id="A0A2Z4Y3B8"/>
<dbReference type="Proteomes" id="UP000262583">
    <property type="component" value="Chromosome"/>
</dbReference>
<evidence type="ECO:0000313" key="1">
    <source>
        <dbReference type="EMBL" id="AXA35707.1"/>
    </source>
</evidence>
<gene>
    <name evidence="1" type="ORF">BRCON_0930</name>
</gene>
<protein>
    <submittedName>
        <fullName evidence="1">Uncharacterized protein</fullName>
    </submittedName>
</protein>
<organism evidence="1 2">
    <name type="scientific">Sumerlaea chitinivorans</name>
    <dbReference type="NCBI Taxonomy" id="2250252"/>
    <lineage>
        <taxon>Bacteria</taxon>
        <taxon>Candidatus Sumerlaeota</taxon>
        <taxon>Candidatus Sumerlaeia</taxon>
        <taxon>Candidatus Sumerlaeales</taxon>
        <taxon>Candidatus Sumerlaeaceae</taxon>
        <taxon>Candidatus Sumerlaea</taxon>
    </lineage>
</organism>
<proteinExistence type="predicted"/>
<reference evidence="1 2" key="1">
    <citation type="submission" date="2018-05" db="EMBL/GenBank/DDBJ databases">
        <title>A metagenomic window into the 2 km-deep terrestrial subsurface aquifer revealed taxonomically and functionally diverse microbial community comprising novel uncultured bacterial lineages.</title>
        <authorList>
            <person name="Kadnikov V.V."/>
            <person name="Mardanov A.V."/>
            <person name="Beletsky A.V."/>
            <person name="Banks D."/>
            <person name="Pimenov N.V."/>
            <person name="Frank Y.A."/>
            <person name="Karnachuk O.V."/>
            <person name="Ravin N.V."/>
        </authorList>
    </citation>
    <scope>NUCLEOTIDE SEQUENCE [LARGE SCALE GENOMIC DNA]</scope>
    <source>
        <strain evidence="1">BY</strain>
    </source>
</reference>
<evidence type="ECO:0000313" key="2">
    <source>
        <dbReference type="Proteomes" id="UP000262583"/>
    </source>
</evidence>
<dbReference type="KEGG" id="schv:BRCON_0930"/>
<accession>A0A2Z4Y3B8</accession>
<dbReference type="EMBL" id="CP030759">
    <property type="protein sequence ID" value="AXA35707.1"/>
    <property type="molecule type" value="Genomic_DNA"/>
</dbReference>
<sequence length="41" mass="4542">MFGLAIHLLHKVVKDIIAQAQRMFLSVTVAPFMSRGTKATN</sequence>
<name>A0A2Z4Y3B8_SUMC1</name>